<dbReference type="AlphaFoldDB" id="A0A645F7W8"/>
<comment type="caution">
    <text evidence="1">The sequence shown here is derived from an EMBL/GenBank/DDBJ whole genome shotgun (WGS) entry which is preliminary data.</text>
</comment>
<dbReference type="InterPro" id="IPR005531">
    <property type="entry name" value="Asp23"/>
</dbReference>
<dbReference type="PANTHER" id="PTHR34297">
    <property type="entry name" value="HYPOTHETICAL CYTOSOLIC PROTEIN-RELATED"/>
    <property type="match status" value="1"/>
</dbReference>
<name>A0A645F7W8_9ZZZZ</name>
<evidence type="ECO:0008006" key="2">
    <source>
        <dbReference type="Google" id="ProtNLM"/>
    </source>
</evidence>
<dbReference type="Pfam" id="PF03780">
    <property type="entry name" value="Asp23"/>
    <property type="match status" value="1"/>
</dbReference>
<sequence>MKRDEQRTPDGEIGNPSRIVAAVASETASELGVIKIHDNVLAALVSRATLNVEGVSRLAGSALVDGLVGMVGSHSRAIEIIKGDDDKLVLSVKVVLLFGTVIPDVAVAIQRAVIEQVEHAAGITVTGVNVIVQQLEDPKSEASGDSTEATLAAMGTLG</sequence>
<protein>
    <recommendedName>
        <fullName evidence="2">Alkaline shock protein 23</fullName>
    </recommendedName>
</protein>
<dbReference type="EMBL" id="VSSQ01055558">
    <property type="protein sequence ID" value="MPN09449.1"/>
    <property type="molecule type" value="Genomic_DNA"/>
</dbReference>
<reference evidence="1" key="1">
    <citation type="submission" date="2019-08" db="EMBL/GenBank/DDBJ databases">
        <authorList>
            <person name="Kucharzyk K."/>
            <person name="Murdoch R.W."/>
            <person name="Higgins S."/>
            <person name="Loffler F."/>
        </authorList>
    </citation>
    <scope>NUCLEOTIDE SEQUENCE</scope>
</reference>
<proteinExistence type="predicted"/>
<gene>
    <name evidence="1" type="ORF">SDC9_156739</name>
</gene>
<organism evidence="1">
    <name type="scientific">bioreactor metagenome</name>
    <dbReference type="NCBI Taxonomy" id="1076179"/>
    <lineage>
        <taxon>unclassified sequences</taxon>
        <taxon>metagenomes</taxon>
        <taxon>ecological metagenomes</taxon>
    </lineage>
</organism>
<evidence type="ECO:0000313" key="1">
    <source>
        <dbReference type="EMBL" id="MPN09449.1"/>
    </source>
</evidence>
<accession>A0A645F7W8</accession>